<accession>A0A371ESX2</accession>
<dbReference type="AlphaFoldDB" id="A0A371ESX2"/>
<proteinExistence type="predicted"/>
<keyword evidence="2" id="KW-1185">Reference proteome</keyword>
<dbReference type="PANTHER" id="PTHR47481">
    <property type="match status" value="1"/>
</dbReference>
<dbReference type="OrthoDB" id="1745344at2759"/>
<gene>
    <name evidence="1" type="ORF">CR513_51776</name>
</gene>
<evidence type="ECO:0000313" key="2">
    <source>
        <dbReference type="Proteomes" id="UP000257109"/>
    </source>
</evidence>
<organism evidence="1 2">
    <name type="scientific">Mucuna pruriens</name>
    <name type="common">Velvet bean</name>
    <name type="synonym">Dolichos pruriens</name>
    <dbReference type="NCBI Taxonomy" id="157652"/>
    <lineage>
        <taxon>Eukaryota</taxon>
        <taxon>Viridiplantae</taxon>
        <taxon>Streptophyta</taxon>
        <taxon>Embryophyta</taxon>
        <taxon>Tracheophyta</taxon>
        <taxon>Spermatophyta</taxon>
        <taxon>Magnoliopsida</taxon>
        <taxon>eudicotyledons</taxon>
        <taxon>Gunneridae</taxon>
        <taxon>Pentapetalae</taxon>
        <taxon>rosids</taxon>
        <taxon>fabids</taxon>
        <taxon>Fabales</taxon>
        <taxon>Fabaceae</taxon>
        <taxon>Papilionoideae</taxon>
        <taxon>50 kb inversion clade</taxon>
        <taxon>NPAAA clade</taxon>
        <taxon>indigoferoid/millettioid clade</taxon>
        <taxon>Phaseoleae</taxon>
        <taxon>Mucuna</taxon>
    </lineage>
</organism>
<sequence>MVVELTLRWPPSWIADVVNTIGPLFIGLLDCKARTAETTLAWPRWSRSGRDDFISAETLLLTLECSLSESWVSQSASKENEGETPKTHSFASSLNGNLRNPKIHSVIGRVIHSLSENQVWSLSGFMTLGSKTFPPPLSLVATFTFSHLISEKLDSKNYLWCQQVELVLKGHHLHHYLEQQDQLLLSWLQLSILQDMLTHVIGCKSLWQLWDKIHTYFNLHINAKARQLRIKLCNTSLDNHIVFEYLIRIQALVGALITISDVFDPLFVNEVETLLLAHEACMDKFKKKDVVSINIVEPSPNAPCSQAQTHVAQVSVVDQYVAPHSTNTNNTQSGWFGHKGCVGTHGGCGRYSRIHCQVCHKYGQEASNCYHHFEENYVPINTYHCQPHGFPTLNNQYVRPAPSSFVPSMPSHLTTPASPHTMMATIDPYSSTNHWYLNSSASHDVTNGLNIQSASVTKCLPLANSKIPLFLNNILFVLLITKNILSVHQFTKDYFVYFEFHASFCLVKSQDTYELLLKDFVVIVPSLSFYTWHFGLSHPNVDAQCIVFKHCNFPPLNKKANDFCSSCCLGKAHLLPSTISTTVYNKSLELIYMIYGNPLHFY</sequence>
<evidence type="ECO:0000313" key="1">
    <source>
        <dbReference type="EMBL" id="RDX69147.1"/>
    </source>
</evidence>
<dbReference type="EMBL" id="QJKJ01012239">
    <property type="protein sequence ID" value="RDX69147.1"/>
    <property type="molecule type" value="Genomic_DNA"/>
</dbReference>
<evidence type="ECO:0008006" key="3">
    <source>
        <dbReference type="Google" id="ProtNLM"/>
    </source>
</evidence>
<reference evidence="1" key="1">
    <citation type="submission" date="2018-05" db="EMBL/GenBank/DDBJ databases">
        <title>Draft genome of Mucuna pruriens seed.</title>
        <authorList>
            <person name="Nnadi N.E."/>
            <person name="Vos R."/>
            <person name="Hasami M.H."/>
            <person name="Devisetty U.K."/>
            <person name="Aguiy J.C."/>
        </authorList>
    </citation>
    <scope>NUCLEOTIDE SEQUENCE [LARGE SCALE GENOMIC DNA]</scope>
    <source>
        <strain evidence="1">JCA_2017</strain>
    </source>
</reference>
<name>A0A371ESX2_MUCPR</name>
<feature type="non-terminal residue" evidence="1">
    <location>
        <position position="1"/>
    </location>
</feature>
<comment type="caution">
    <text evidence="1">The sequence shown here is derived from an EMBL/GenBank/DDBJ whole genome shotgun (WGS) entry which is preliminary data.</text>
</comment>
<dbReference type="PANTHER" id="PTHR47481:SF31">
    <property type="entry name" value="OS01G0873500 PROTEIN"/>
    <property type="match status" value="1"/>
</dbReference>
<dbReference type="Proteomes" id="UP000257109">
    <property type="component" value="Unassembled WGS sequence"/>
</dbReference>
<protein>
    <recommendedName>
        <fullName evidence="3">GAG-pre-integrase domain-containing protein</fullName>
    </recommendedName>
</protein>